<feature type="compositionally biased region" description="Low complexity" evidence="1">
    <location>
        <begin position="138"/>
        <end position="153"/>
    </location>
</feature>
<protein>
    <submittedName>
        <fullName evidence="2">Uncharacterized protein</fullName>
    </submittedName>
</protein>
<feature type="compositionally biased region" description="Acidic residues" evidence="1">
    <location>
        <begin position="169"/>
        <end position="178"/>
    </location>
</feature>
<feature type="compositionally biased region" description="Low complexity" evidence="1">
    <location>
        <begin position="96"/>
        <end position="119"/>
    </location>
</feature>
<feature type="compositionally biased region" description="Basic residues" evidence="1">
    <location>
        <begin position="234"/>
        <end position="245"/>
    </location>
</feature>
<dbReference type="OrthoDB" id="10638692at2759"/>
<feature type="compositionally biased region" description="Polar residues" evidence="1">
    <location>
        <begin position="340"/>
        <end position="349"/>
    </location>
</feature>
<accession>A0A0K2TEC1</accession>
<dbReference type="EMBL" id="HACA01006992">
    <property type="protein sequence ID" value="CDW24353.1"/>
    <property type="molecule type" value="Transcribed_RNA"/>
</dbReference>
<feature type="region of interest" description="Disordered" evidence="1">
    <location>
        <begin position="498"/>
        <end position="523"/>
    </location>
</feature>
<feature type="region of interest" description="Disordered" evidence="1">
    <location>
        <begin position="1"/>
        <end position="55"/>
    </location>
</feature>
<evidence type="ECO:0000313" key="2">
    <source>
        <dbReference type="EMBL" id="CDW24353.1"/>
    </source>
</evidence>
<feature type="region of interest" description="Disordered" evidence="1">
    <location>
        <begin position="69"/>
        <end position="245"/>
    </location>
</feature>
<proteinExistence type="predicted"/>
<evidence type="ECO:0000256" key="1">
    <source>
        <dbReference type="SAM" id="MobiDB-lite"/>
    </source>
</evidence>
<feature type="compositionally biased region" description="Basic and acidic residues" evidence="1">
    <location>
        <begin position="69"/>
        <end position="78"/>
    </location>
</feature>
<dbReference type="AlphaFoldDB" id="A0A0K2TEC1"/>
<name>A0A0K2TEC1_LEPSM</name>
<feature type="compositionally biased region" description="Basic and acidic residues" evidence="1">
    <location>
        <begin position="1"/>
        <end position="10"/>
    </location>
</feature>
<feature type="compositionally biased region" description="Basic residues" evidence="1">
    <location>
        <begin position="125"/>
        <end position="137"/>
    </location>
</feature>
<feature type="region of interest" description="Disordered" evidence="1">
    <location>
        <begin position="330"/>
        <end position="383"/>
    </location>
</feature>
<feature type="compositionally biased region" description="Low complexity" evidence="1">
    <location>
        <begin position="355"/>
        <end position="365"/>
    </location>
</feature>
<sequence>MEKETHHGDSVIRSPPETPPSSSTFPAYLSMYPKGSGFDNIAAPARNTESEKLRKIRRRKELKEFRKYNKIHEYKTQGDDNSYNFDAVLESLGEQNGTLNNNNSNNNNNSGNSTSNNGNKDNRKDKRVRRPVTRRRSNNSGVSNNSVKTNNTNGASSSSEENVLKDFDKDEDEDELEDDKMSSSSLVGGGGGSVRDSEDTLFSKPSKIERGLSKSSENLSHYSSENLSSFTKVTNKKQKWKKKNAHSVEIPDNFNINNNNNNNSVTVNIINNNNIINTSSTSMSTSSANIGGKGGNLSSRYNGYNLRNREIEATRPDLDYNARDFPPLDTPIEDGAGSVVPTNGISPTWSKPGPSSSVSSSSSSVINERTEEEEPPSAAPQKVSVDLPDVSHCQPPPINSNAPNNHHLPDLTAQAVEAVTSSSGSITPQETKVELFASTILKSGDIAIALTEEEYRSQDPSIPVVIFGRGSSAIRDWTSKSENFEFGFEINETLLAMSSSDSSHQKQTPVQNRSPPEKENENIPLDRIDRAILSFGDSVTNLTVLGDESTADSSPQLDNSIHLPPYVEEPITFNYNEVINYLENAWLDSLKDTQQQQQKRHPVASSAY</sequence>
<reference evidence="2" key="1">
    <citation type="submission" date="2014-05" db="EMBL/GenBank/DDBJ databases">
        <authorList>
            <person name="Chronopoulou M."/>
        </authorList>
    </citation>
    <scope>NUCLEOTIDE SEQUENCE</scope>
    <source>
        <tissue evidence="2">Whole organism</tissue>
    </source>
</reference>
<feature type="compositionally biased region" description="Polar residues" evidence="1">
    <location>
        <begin position="498"/>
        <end position="514"/>
    </location>
</feature>
<feature type="compositionally biased region" description="Polar residues" evidence="1">
    <location>
        <begin position="213"/>
        <end position="231"/>
    </location>
</feature>
<organism evidence="2">
    <name type="scientific">Lepeophtheirus salmonis</name>
    <name type="common">Salmon louse</name>
    <name type="synonym">Caligus salmonis</name>
    <dbReference type="NCBI Taxonomy" id="72036"/>
    <lineage>
        <taxon>Eukaryota</taxon>
        <taxon>Metazoa</taxon>
        <taxon>Ecdysozoa</taxon>
        <taxon>Arthropoda</taxon>
        <taxon>Crustacea</taxon>
        <taxon>Multicrustacea</taxon>
        <taxon>Hexanauplia</taxon>
        <taxon>Copepoda</taxon>
        <taxon>Siphonostomatoida</taxon>
        <taxon>Caligidae</taxon>
        <taxon>Lepeophtheirus</taxon>
    </lineage>
</organism>